<evidence type="ECO:0000256" key="2">
    <source>
        <dbReference type="ARBA" id="ARBA00022723"/>
    </source>
</evidence>
<dbReference type="Proteomes" id="UP001500392">
    <property type="component" value="Unassembled WGS sequence"/>
</dbReference>
<dbReference type="PANTHER" id="PTHR21496">
    <property type="entry name" value="FERREDOXIN-RELATED"/>
    <property type="match status" value="1"/>
</dbReference>
<keyword evidence="4" id="KW-0411">Iron-sulfur</keyword>
<dbReference type="PANTHER" id="PTHR21496:SF0">
    <property type="entry name" value="RIESKE DOMAIN-CONTAINING PROTEIN"/>
    <property type="match status" value="1"/>
</dbReference>
<dbReference type="PROSITE" id="PS51296">
    <property type="entry name" value="RIESKE"/>
    <property type="match status" value="1"/>
</dbReference>
<comment type="caution">
    <text evidence="8">The sequence shown here is derived from an EMBL/GenBank/DDBJ whole genome shotgun (WGS) entry which is preliminary data.</text>
</comment>
<dbReference type="RefSeq" id="WP_344933494.1">
    <property type="nucleotide sequence ID" value="NZ_BAABDM010000001.1"/>
</dbReference>
<keyword evidence="1" id="KW-0001">2Fe-2S</keyword>
<evidence type="ECO:0000313" key="9">
    <source>
        <dbReference type="Proteomes" id="UP001500392"/>
    </source>
</evidence>
<dbReference type="InterPro" id="IPR036922">
    <property type="entry name" value="Rieske_2Fe-2S_sf"/>
</dbReference>
<dbReference type="EMBL" id="BAABDM010000001">
    <property type="protein sequence ID" value="GAA4090497.1"/>
    <property type="molecule type" value="Genomic_DNA"/>
</dbReference>
<evidence type="ECO:0000256" key="4">
    <source>
        <dbReference type="ARBA" id="ARBA00023014"/>
    </source>
</evidence>
<dbReference type="SUPFAM" id="SSF50022">
    <property type="entry name" value="ISP domain"/>
    <property type="match status" value="1"/>
</dbReference>
<sequence>MKMERIFAANLDEVEEGKFLTKTLGGSKVLLTKVNGQVCAVENRCPHLGLPLAKGKICDGAVTCPFHGSSFNLLSGENIDWTNAFIGMPMPGWTHKLIALGKLPQALTTFMVECEGEQVFLNM</sequence>
<keyword evidence="3" id="KW-0408">Iron</keyword>
<evidence type="ECO:0000256" key="5">
    <source>
        <dbReference type="ARBA" id="ARBA00034078"/>
    </source>
</evidence>
<evidence type="ECO:0000259" key="7">
    <source>
        <dbReference type="PROSITE" id="PS51296"/>
    </source>
</evidence>
<evidence type="ECO:0000256" key="3">
    <source>
        <dbReference type="ARBA" id="ARBA00023004"/>
    </source>
</evidence>
<accession>A0ABP7WKT7</accession>
<name>A0ABP7WKT7_9GAMM</name>
<proteinExistence type="inferred from homology"/>
<feature type="domain" description="Rieske" evidence="7">
    <location>
        <begin position="6"/>
        <end position="121"/>
    </location>
</feature>
<dbReference type="CDD" id="cd03467">
    <property type="entry name" value="Rieske"/>
    <property type="match status" value="1"/>
</dbReference>
<dbReference type="Pfam" id="PF00355">
    <property type="entry name" value="Rieske"/>
    <property type="match status" value="1"/>
</dbReference>
<evidence type="ECO:0000313" key="8">
    <source>
        <dbReference type="EMBL" id="GAA4090497.1"/>
    </source>
</evidence>
<dbReference type="Gene3D" id="2.102.10.10">
    <property type="entry name" value="Rieske [2Fe-2S] iron-sulphur domain"/>
    <property type="match status" value="1"/>
</dbReference>
<evidence type="ECO:0000256" key="1">
    <source>
        <dbReference type="ARBA" id="ARBA00022714"/>
    </source>
</evidence>
<keyword evidence="2" id="KW-0479">Metal-binding</keyword>
<gene>
    <name evidence="8" type="ORF">GCM10022414_12150</name>
</gene>
<organism evidence="8 9">
    <name type="scientific">Zhongshania borealis</name>
    <dbReference type="NCBI Taxonomy" id="889488"/>
    <lineage>
        <taxon>Bacteria</taxon>
        <taxon>Pseudomonadati</taxon>
        <taxon>Pseudomonadota</taxon>
        <taxon>Gammaproteobacteria</taxon>
        <taxon>Cellvibrionales</taxon>
        <taxon>Spongiibacteraceae</taxon>
        <taxon>Zhongshania</taxon>
    </lineage>
</organism>
<protein>
    <recommendedName>
        <fullName evidence="7">Rieske domain-containing protein</fullName>
    </recommendedName>
</protein>
<comment type="cofactor">
    <cofactor evidence="5">
        <name>[2Fe-2S] cluster</name>
        <dbReference type="ChEBI" id="CHEBI:190135"/>
    </cofactor>
</comment>
<keyword evidence="9" id="KW-1185">Reference proteome</keyword>
<evidence type="ECO:0000256" key="6">
    <source>
        <dbReference type="ARBA" id="ARBA00038001"/>
    </source>
</evidence>
<dbReference type="InterPro" id="IPR017941">
    <property type="entry name" value="Rieske_2Fe-2S"/>
</dbReference>
<reference evidence="9" key="1">
    <citation type="journal article" date="2019" name="Int. J. Syst. Evol. Microbiol.">
        <title>The Global Catalogue of Microorganisms (GCM) 10K type strain sequencing project: providing services to taxonomists for standard genome sequencing and annotation.</title>
        <authorList>
            <consortium name="The Broad Institute Genomics Platform"/>
            <consortium name="The Broad Institute Genome Sequencing Center for Infectious Disease"/>
            <person name="Wu L."/>
            <person name="Ma J."/>
        </authorList>
    </citation>
    <scope>NUCLEOTIDE SEQUENCE [LARGE SCALE GENOMIC DNA]</scope>
    <source>
        <strain evidence="9">JCM 17304</strain>
    </source>
</reference>
<comment type="similarity">
    <text evidence="6">Belongs to the bacterial ring-hydroxylating dioxygenase ferredoxin component family.</text>
</comment>